<name>A0A8T9Q334_9BACT</name>
<evidence type="ECO:0000313" key="2">
    <source>
        <dbReference type="EMBL" id="UOQ71944.1"/>
    </source>
</evidence>
<organism evidence="2 3">
    <name type="scientific">Hymenobacter cellulosilyticus</name>
    <dbReference type="NCBI Taxonomy" id="2932248"/>
    <lineage>
        <taxon>Bacteria</taxon>
        <taxon>Pseudomonadati</taxon>
        <taxon>Bacteroidota</taxon>
        <taxon>Cytophagia</taxon>
        <taxon>Cytophagales</taxon>
        <taxon>Hymenobacteraceae</taxon>
        <taxon>Hymenobacter</taxon>
    </lineage>
</organism>
<feature type="transmembrane region" description="Helical" evidence="1">
    <location>
        <begin position="37"/>
        <end position="62"/>
    </location>
</feature>
<sequence length="152" mass="17005">MKWNVREWLQRYGPAEILSVLATLGAAGVAYRLSGSYVSTALAGTWAGNVAYFGYILALDIWHTRRQLRAAGQLYTGRTLLRNLRALVVEFGLAEVFDSFLVRPALMYYLPRAVGSLAGGILLAKLLADVTFYVPAIISYELSKKRLRRFEK</sequence>
<keyword evidence="1" id="KW-1133">Transmembrane helix</keyword>
<keyword evidence="1" id="KW-0812">Transmembrane</keyword>
<protein>
    <submittedName>
        <fullName evidence="2">Uncharacterized protein</fullName>
    </submittedName>
</protein>
<dbReference type="Proteomes" id="UP000831796">
    <property type="component" value="Chromosome"/>
</dbReference>
<evidence type="ECO:0000313" key="3">
    <source>
        <dbReference type="Proteomes" id="UP000831796"/>
    </source>
</evidence>
<feature type="transmembrane region" description="Helical" evidence="1">
    <location>
        <begin position="12"/>
        <end position="31"/>
    </location>
</feature>
<accession>A0A8T9Q334</accession>
<dbReference type="RefSeq" id="WP_244675343.1">
    <property type="nucleotide sequence ID" value="NZ_CP095046.1"/>
</dbReference>
<keyword evidence="1" id="KW-0472">Membrane</keyword>
<dbReference type="AlphaFoldDB" id="A0A8T9Q334"/>
<feature type="transmembrane region" description="Helical" evidence="1">
    <location>
        <begin position="122"/>
        <end position="142"/>
    </location>
</feature>
<proteinExistence type="predicted"/>
<reference evidence="2" key="1">
    <citation type="submission" date="2022-04" db="EMBL/GenBank/DDBJ databases">
        <title>Hymenobacter sp. isolated from the air.</title>
        <authorList>
            <person name="Won M."/>
            <person name="Lee C.-M."/>
            <person name="Woen H.-Y."/>
            <person name="Kwon S.-W."/>
        </authorList>
    </citation>
    <scope>NUCLEOTIDE SEQUENCE</scope>
    <source>
        <strain evidence="2">5116S-3</strain>
    </source>
</reference>
<evidence type="ECO:0000256" key="1">
    <source>
        <dbReference type="SAM" id="Phobius"/>
    </source>
</evidence>
<dbReference type="KEGG" id="hcu:MUN79_25675"/>
<keyword evidence="3" id="KW-1185">Reference proteome</keyword>
<gene>
    <name evidence="2" type="ORF">MUN79_25675</name>
</gene>
<dbReference type="EMBL" id="CP095046">
    <property type="protein sequence ID" value="UOQ71944.1"/>
    <property type="molecule type" value="Genomic_DNA"/>
</dbReference>
<feature type="transmembrane region" description="Helical" evidence="1">
    <location>
        <begin position="83"/>
        <end position="102"/>
    </location>
</feature>